<feature type="compositionally biased region" description="Polar residues" evidence="1">
    <location>
        <begin position="193"/>
        <end position="224"/>
    </location>
</feature>
<dbReference type="InParanoid" id="C7YLK6"/>
<dbReference type="OrthoDB" id="4837923at2759"/>
<feature type="compositionally biased region" description="Basic and acidic residues" evidence="1">
    <location>
        <begin position="180"/>
        <end position="191"/>
    </location>
</feature>
<evidence type="ECO:0000313" key="3">
    <source>
        <dbReference type="Proteomes" id="UP000005206"/>
    </source>
</evidence>
<dbReference type="OMA" id="DCCSPTH"/>
<protein>
    <submittedName>
        <fullName evidence="2">Uncharacterized protein</fullName>
    </submittedName>
</protein>
<dbReference type="RefSeq" id="XP_003052996.1">
    <property type="nucleotide sequence ID" value="XM_003052950.1"/>
</dbReference>
<feature type="non-terminal residue" evidence="2">
    <location>
        <position position="1"/>
    </location>
</feature>
<feature type="region of interest" description="Disordered" evidence="1">
    <location>
        <begin position="29"/>
        <end position="52"/>
    </location>
</feature>
<name>C7YLK6_FUSV7</name>
<dbReference type="eggNOG" id="ENOG502T6EH">
    <property type="taxonomic scope" value="Eukaryota"/>
</dbReference>
<proteinExistence type="predicted"/>
<accession>C7YLK6</accession>
<dbReference type="Proteomes" id="UP000005206">
    <property type="component" value="Chromosome 3"/>
</dbReference>
<dbReference type="KEGG" id="nhe:NECHADRAFT_35793"/>
<feature type="compositionally biased region" description="Basic and acidic residues" evidence="1">
    <location>
        <begin position="562"/>
        <end position="573"/>
    </location>
</feature>
<feature type="region of interest" description="Disordered" evidence="1">
    <location>
        <begin position="559"/>
        <end position="586"/>
    </location>
</feature>
<sequence length="586" mass="64752">RSPHALTKKHLRSIPEAKLYSLGAIPNRLQDEASKAATTGSDTPRLRDFDTESISTFEAPEASRDSESKVHGVFDTRSISSTYRGSQDAEDRGAFILHNRPRLSHRAERSSSDMMNIGPEVSQDIVKKVSDRLQMIRHLREHLHFIDGKGKHIPAANGLYLVGDEDIRDIVRIVLEEGGKRKSTVETERKSTKGSARSRSLPTLDESSNAFIPQSGTLADPATTISLPKTSYTSINSTDMKVHTKTRGADADTTATVVSRQSVAEITWAQSYPPNYDEASGSHGRAASDCFSPTHGPLPSSLDDRRQSHPSTANSDFILRHYTTSRSTAEILADIMCNKSFEKHQRISHGTVITSFPKLLSRHCTSDWQSPPTDAEDLNKRTSSTLYRRGVDAHCGNESTSSSGSQDLPLKPGNTDRSLFAENPFYSKSDCEGIDPSRLTTTLAAEKRLSASLGLDSQRRRSTQVAGDTNETTELHSRTRPSLMERIRQGSHRLFHRHHSRKSSEVHGAVTEEQETLASSAPRSRDSIVVKNTLEPPRPDKTGIYEALTGARLNLHRQRKNTCSEDNRPHVCEDDFLTPSRAGSPA</sequence>
<feature type="region of interest" description="Disordered" evidence="1">
    <location>
        <begin position="365"/>
        <end position="421"/>
    </location>
</feature>
<dbReference type="HOGENOM" id="CLU_021109_0_0_1"/>
<dbReference type="EMBL" id="GG698897">
    <property type="protein sequence ID" value="EEU47283.1"/>
    <property type="molecule type" value="Genomic_DNA"/>
</dbReference>
<feature type="region of interest" description="Disordered" evidence="1">
    <location>
        <begin position="454"/>
        <end position="478"/>
    </location>
</feature>
<dbReference type="VEuPathDB" id="FungiDB:NECHADRAFT_35793"/>
<evidence type="ECO:0000256" key="1">
    <source>
        <dbReference type="SAM" id="MobiDB-lite"/>
    </source>
</evidence>
<evidence type="ECO:0000313" key="2">
    <source>
        <dbReference type="EMBL" id="EEU47283.1"/>
    </source>
</evidence>
<keyword evidence="3" id="KW-1185">Reference proteome</keyword>
<feature type="region of interest" description="Disordered" evidence="1">
    <location>
        <begin position="180"/>
        <end position="224"/>
    </location>
</feature>
<dbReference type="GeneID" id="9671042"/>
<reference evidence="2 3" key="1">
    <citation type="journal article" date="2009" name="PLoS Genet.">
        <title>The genome of Nectria haematococca: contribution of supernumerary chromosomes to gene expansion.</title>
        <authorList>
            <person name="Coleman J.J."/>
            <person name="Rounsley S.D."/>
            <person name="Rodriguez-Carres M."/>
            <person name="Kuo A."/>
            <person name="Wasmann C.C."/>
            <person name="Grimwood J."/>
            <person name="Schmutz J."/>
            <person name="Taga M."/>
            <person name="White G.J."/>
            <person name="Zhou S."/>
            <person name="Schwartz D.C."/>
            <person name="Freitag M."/>
            <person name="Ma L.J."/>
            <person name="Danchin E.G."/>
            <person name="Henrissat B."/>
            <person name="Coutinho P.M."/>
            <person name="Nelson D.R."/>
            <person name="Straney D."/>
            <person name="Napoli C.A."/>
            <person name="Barker B.M."/>
            <person name="Gribskov M."/>
            <person name="Rep M."/>
            <person name="Kroken S."/>
            <person name="Molnar I."/>
            <person name="Rensing C."/>
            <person name="Kennell J.C."/>
            <person name="Zamora J."/>
            <person name="Farman M.L."/>
            <person name="Selker E.U."/>
            <person name="Salamov A."/>
            <person name="Shapiro H."/>
            <person name="Pangilinan J."/>
            <person name="Lindquist E."/>
            <person name="Lamers C."/>
            <person name="Grigoriev I.V."/>
            <person name="Geiser D.M."/>
            <person name="Covert S.F."/>
            <person name="Temporini E."/>
            <person name="Vanetten H.D."/>
        </authorList>
    </citation>
    <scope>NUCLEOTIDE SEQUENCE [LARGE SCALE GENOMIC DNA]</scope>
    <source>
        <strain evidence="3">ATCC MYA-4622 / CBS 123669 / FGSC 9596 / NRRL 45880 / 77-13-4</strain>
    </source>
</reference>
<dbReference type="AlphaFoldDB" id="C7YLK6"/>
<organism evidence="2 3">
    <name type="scientific">Fusarium vanettenii (strain ATCC MYA-4622 / CBS 123669 / FGSC 9596 / NRRL 45880 / 77-13-4)</name>
    <name type="common">Fusarium solani subsp. pisi</name>
    <dbReference type="NCBI Taxonomy" id="660122"/>
    <lineage>
        <taxon>Eukaryota</taxon>
        <taxon>Fungi</taxon>
        <taxon>Dikarya</taxon>
        <taxon>Ascomycota</taxon>
        <taxon>Pezizomycotina</taxon>
        <taxon>Sordariomycetes</taxon>
        <taxon>Hypocreomycetidae</taxon>
        <taxon>Hypocreales</taxon>
        <taxon>Nectriaceae</taxon>
        <taxon>Fusarium</taxon>
        <taxon>Fusarium solani species complex</taxon>
        <taxon>Fusarium vanettenii</taxon>
    </lineage>
</organism>
<gene>
    <name evidence="2" type="ORF">NECHADRAFT_35793</name>
</gene>
<feature type="compositionally biased region" description="Polar residues" evidence="1">
    <location>
        <begin position="463"/>
        <end position="472"/>
    </location>
</feature>
<feature type="region of interest" description="Disordered" evidence="1">
    <location>
        <begin position="273"/>
        <end position="315"/>
    </location>
</feature>
<feature type="compositionally biased region" description="Polar residues" evidence="1">
    <location>
        <begin position="397"/>
        <end position="406"/>
    </location>
</feature>